<evidence type="ECO:0000256" key="1">
    <source>
        <dbReference type="SAM" id="MobiDB-lite"/>
    </source>
</evidence>
<feature type="region of interest" description="Disordered" evidence="1">
    <location>
        <begin position="1"/>
        <end position="26"/>
    </location>
</feature>
<dbReference type="Proteomes" id="UP001500393">
    <property type="component" value="Unassembled WGS sequence"/>
</dbReference>
<name>A0ABP4PHS7_9ACTN</name>
<accession>A0ABP4PHS7</accession>
<sequence length="86" mass="9555">MLDRPDDRAVVGTAYADTPRRRATGGVQKVAANNATDTTQIELIRGHLREEATKFSRGDFADRRPSTVMTCRYQRSCGRGRSRPSA</sequence>
<keyword evidence="3" id="KW-1185">Reference proteome</keyword>
<protein>
    <submittedName>
        <fullName evidence="2">Uncharacterized protein</fullName>
    </submittedName>
</protein>
<evidence type="ECO:0000313" key="2">
    <source>
        <dbReference type="EMBL" id="GAA1581604.1"/>
    </source>
</evidence>
<comment type="caution">
    <text evidence="2">The sequence shown here is derived from an EMBL/GenBank/DDBJ whole genome shotgun (WGS) entry which is preliminary data.</text>
</comment>
<proteinExistence type="predicted"/>
<dbReference type="EMBL" id="BAAAOS010000021">
    <property type="protein sequence ID" value="GAA1581604.1"/>
    <property type="molecule type" value="Genomic_DNA"/>
</dbReference>
<gene>
    <name evidence="2" type="ORF">GCM10009789_39230</name>
</gene>
<evidence type="ECO:0000313" key="3">
    <source>
        <dbReference type="Proteomes" id="UP001500393"/>
    </source>
</evidence>
<organism evidence="2 3">
    <name type="scientific">Kribbella sancticallisti</name>
    <dbReference type="NCBI Taxonomy" id="460087"/>
    <lineage>
        <taxon>Bacteria</taxon>
        <taxon>Bacillati</taxon>
        <taxon>Actinomycetota</taxon>
        <taxon>Actinomycetes</taxon>
        <taxon>Propionibacteriales</taxon>
        <taxon>Kribbellaceae</taxon>
        <taxon>Kribbella</taxon>
    </lineage>
</organism>
<reference evidence="3" key="1">
    <citation type="journal article" date="2019" name="Int. J. Syst. Evol. Microbiol.">
        <title>The Global Catalogue of Microorganisms (GCM) 10K type strain sequencing project: providing services to taxonomists for standard genome sequencing and annotation.</title>
        <authorList>
            <consortium name="The Broad Institute Genomics Platform"/>
            <consortium name="The Broad Institute Genome Sequencing Center for Infectious Disease"/>
            <person name="Wu L."/>
            <person name="Ma J."/>
        </authorList>
    </citation>
    <scope>NUCLEOTIDE SEQUENCE [LARGE SCALE GENOMIC DNA]</scope>
    <source>
        <strain evidence="3">JCM 14969</strain>
    </source>
</reference>